<reference evidence="1" key="2">
    <citation type="submission" date="2025-05" db="UniProtKB">
        <authorList>
            <consortium name="EnsemblMetazoa"/>
        </authorList>
    </citation>
    <scope>IDENTIFICATION</scope>
    <source>
        <strain evidence="1">Foshan</strain>
    </source>
</reference>
<dbReference type="InterPro" id="IPR043502">
    <property type="entry name" value="DNA/RNA_pol_sf"/>
</dbReference>
<keyword evidence="2" id="KW-1185">Reference proteome</keyword>
<name>A0ABM1YVF9_AEDAL</name>
<protein>
    <recommendedName>
        <fullName evidence="3">Peptidase A2 domain-containing protein</fullName>
    </recommendedName>
</protein>
<dbReference type="CDD" id="cd00303">
    <property type="entry name" value="retropepsin_like"/>
    <property type="match status" value="1"/>
</dbReference>
<sequence length="935" mass="104375">MKEVQEISGDGMRRCYLPHHSVVKEASTTTKVRIVFDASYNVKTYELATVTYGTKPAPFLATRTLHQLATDEGLRFPSAAVAIKEDTYMDDVITEADEVEKAVNLRLTIRPISASLFQMSAAERKLRGLKNRKRSILTSLSSIGAFLTSYQADRDKLHTGITSCTSRDKSRTTVLLATAIIVMVDNSGNEHPVRALLDSGSECCFATQRLAQRMQISRSKINLPIAGIGEAATEVRCKFQSTIKSRISNYSATIEAFVLPKVTVDLPSISVDASSWSLPTGIQLADPSFYQCGTIDVVLGAEVFFDFFSVAGRIPLGESLPCLVNSVFGWIISGKTPQGQSRSPVVCNVATTAELQRNIERFWAIEDDSTVVPSAAEAYCEKFFSETTVRGEDGRYMVRIPFKEDVMRKVGSNKRTALHRFCLIENRLGRDQQLAKEYRKFMDEYEELGHMERIENMEAESGPAYYIPHHPVIKEATTKVRVIFDASCKSASGVSLNDAMQVGPVVQEDLRAITMRSRLHPIMLIADVAKMYRQILLFPEDRRYHLIFWRRSQTDPIQTFRLKTVTCGTASAPYPATRVLKQIALDEGANYPAAAQAASEDFYVDDLFSGASTVAEAIELREQMDAMLNSAGMQLRKWASNSPAVLVSIPPANRAIEPSVDFAKDESIKTLGLHWEPGSDQLKYVVPEASVDLNTVVTKRSSLSSIAKLFDPLGLVGPVVIVAKVFMQALWGLKDKNNKPYDWDTELPDEMKHRWIEYCSELPRLNELRIDRFILLPDSISDELHFFSDASLTAYGACAYIRSSNASGTVKIALLTSRSKVAPLKQQSIPRLELCGALLAAELYCKVSAALRISSKAYIWVDSTTVLSWLKATPSTWSTFVGNRVSKIQQMTENSTCAYRNPNELSPRHSPPTIFVAPNWLSFDWYRRTLFRWNL</sequence>
<dbReference type="GeneID" id="134290973"/>
<accession>A0ABM1YVF9</accession>
<dbReference type="InterPro" id="IPR021109">
    <property type="entry name" value="Peptidase_aspartic_dom_sf"/>
</dbReference>
<evidence type="ECO:0008006" key="3">
    <source>
        <dbReference type="Google" id="ProtNLM"/>
    </source>
</evidence>
<dbReference type="InterPro" id="IPR008042">
    <property type="entry name" value="Retrotrans_Pao"/>
</dbReference>
<evidence type="ECO:0000313" key="2">
    <source>
        <dbReference type="Proteomes" id="UP000069940"/>
    </source>
</evidence>
<dbReference type="PANTHER" id="PTHR47331">
    <property type="entry name" value="PHD-TYPE DOMAIN-CONTAINING PROTEIN"/>
    <property type="match status" value="1"/>
</dbReference>
<dbReference type="EnsemblMetazoa" id="AALFPA23_012496.R17914">
    <property type="protein sequence ID" value="AALFPA23_012496.P17914"/>
    <property type="gene ID" value="AALFPA23_012496"/>
</dbReference>
<dbReference type="PANTHER" id="PTHR47331:SF5">
    <property type="entry name" value="RIBONUCLEASE H"/>
    <property type="match status" value="1"/>
</dbReference>
<dbReference type="RefSeq" id="XP_062714196.1">
    <property type="nucleotide sequence ID" value="XM_062858212.1"/>
</dbReference>
<reference evidence="2" key="1">
    <citation type="journal article" date="2015" name="Proc. Natl. Acad. Sci. U.S.A.">
        <title>Genome sequence of the Asian Tiger mosquito, Aedes albopictus, reveals insights into its biology, genetics, and evolution.</title>
        <authorList>
            <person name="Chen X.G."/>
            <person name="Jiang X."/>
            <person name="Gu J."/>
            <person name="Xu M."/>
            <person name="Wu Y."/>
            <person name="Deng Y."/>
            <person name="Zhang C."/>
            <person name="Bonizzoni M."/>
            <person name="Dermauw W."/>
            <person name="Vontas J."/>
            <person name="Armbruster P."/>
            <person name="Huang X."/>
            <person name="Yang Y."/>
            <person name="Zhang H."/>
            <person name="He W."/>
            <person name="Peng H."/>
            <person name="Liu Y."/>
            <person name="Wu K."/>
            <person name="Chen J."/>
            <person name="Lirakis M."/>
            <person name="Topalis P."/>
            <person name="Van Leeuwen T."/>
            <person name="Hall A.B."/>
            <person name="Jiang X."/>
            <person name="Thorpe C."/>
            <person name="Mueller R.L."/>
            <person name="Sun C."/>
            <person name="Waterhouse R.M."/>
            <person name="Yan G."/>
            <person name="Tu Z.J."/>
            <person name="Fang X."/>
            <person name="James A.A."/>
        </authorList>
    </citation>
    <scope>NUCLEOTIDE SEQUENCE [LARGE SCALE GENOMIC DNA]</scope>
    <source>
        <strain evidence="2">Foshan</strain>
    </source>
</reference>
<evidence type="ECO:0000313" key="1">
    <source>
        <dbReference type="EnsemblMetazoa" id="AALFPA23_012496.P17914"/>
    </source>
</evidence>
<proteinExistence type="predicted"/>
<organism evidence="1 2">
    <name type="scientific">Aedes albopictus</name>
    <name type="common">Asian tiger mosquito</name>
    <name type="synonym">Stegomyia albopicta</name>
    <dbReference type="NCBI Taxonomy" id="7160"/>
    <lineage>
        <taxon>Eukaryota</taxon>
        <taxon>Metazoa</taxon>
        <taxon>Ecdysozoa</taxon>
        <taxon>Arthropoda</taxon>
        <taxon>Hexapoda</taxon>
        <taxon>Insecta</taxon>
        <taxon>Pterygota</taxon>
        <taxon>Neoptera</taxon>
        <taxon>Endopterygota</taxon>
        <taxon>Diptera</taxon>
        <taxon>Nematocera</taxon>
        <taxon>Culicoidea</taxon>
        <taxon>Culicidae</taxon>
        <taxon>Culicinae</taxon>
        <taxon>Aedini</taxon>
        <taxon>Aedes</taxon>
        <taxon>Stegomyia</taxon>
    </lineage>
</organism>
<dbReference type="Pfam" id="PF05380">
    <property type="entry name" value="Peptidase_A17"/>
    <property type="match status" value="1"/>
</dbReference>
<dbReference type="SUPFAM" id="SSF56672">
    <property type="entry name" value="DNA/RNA polymerases"/>
    <property type="match status" value="1"/>
</dbReference>
<dbReference type="Gene3D" id="2.40.70.10">
    <property type="entry name" value="Acid Proteases"/>
    <property type="match status" value="1"/>
</dbReference>
<dbReference type="Proteomes" id="UP000069940">
    <property type="component" value="Unassembled WGS sequence"/>
</dbReference>